<gene>
    <name evidence="2" type="ORF">NCTC13560_02982</name>
    <name evidence="1" type="ORF">SAMN05421682_102114</name>
</gene>
<dbReference type="KEGG" id="cil:EG358_11705"/>
<dbReference type="GeneID" id="303674368"/>
<evidence type="ECO:0000313" key="3">
    <source>
        <dbReference type="Proteomes" id="UP000185725"/>
    </source>
</evidence>
<accession>A0A381FFN4</accession>
<dbReference type="InterPro" id="IPR007581">
    <property type="entry name" value="Endonuclease-V"/>
</dbReference>
<dbReference type="EMBL" id="FTMF01000002">
    <property type="protein sequence ID" value="SIQ03842.1"/>
    <property type="molecule type" value="Genomic_DNA"/>
</dbReference>
<dbReference type="EMBL" id="UFVS01000001">
    <property type="protein sequence ID" value="SUX45283.1"/>
    <property type="molecule type" value="Genomic_DNA"/>
</dbReference>
<dbReference type="Gene3D" id="3.30.2170.10">
    <property type="entry name" value="archaeoglobus fulgidus dsm 4304 superfamily"/>
    <property type="match status" value="1"/>
</dbReference>
<dbReference type="AlphaFoldDB" id="A0A381FFN4"/>
<proteinExistence type="predicted"/>
<keyword evidence="2" id="KW-0540">Nuclease</keyword>
<keyword evidence="2" id="KW-0255">Endonuclease</keyword>
<evidence type="ECO:0000313" key="4">
    <source>
        <dbReference type="Proteomes" id="UP000255231"/>
    </source>
</evidence>
<dbReference type="Proteomes" id="UP000185725">
    <property type="component" value="Unassembled WGS sequence"/>
</dbReference>
<dbReference type="Proteomes" id="UP000255231">
    <property type="component" value="Unassembled WGS sequence"/>
</dbReference>
<evidence type="ECO:0000313" key="1">
    <source>
        <dbReference type="EMBL" id="SIQ03842.1"/>
    </source>
</evidence>
<dbReference type="OrthoDB" id="2593273at2"/>
<reference evidence="1 3" key="1">
    <citation type="submission" date="2017-01" db="EMBL/GenBank/DDBJ databases">
        <authorList>
            <person name="Varghese N."/>
            <person name="Submissions S."/>
        </authorList>
    </citation>
    <scope>NUCLEOTIDE SEQUENCE [LARGE SCALE GENOMIC DNA]</scope>
    <source>
        <strain evidence="1 3">ATCC 27950</strain>
    </source>
</reference>
<dbReference type="GO" id="GO:0004519">
    <property type="term" value="F:endonuclease activity"/>
    <property type="evidence" value="ECO:0007669"/>
    <property type="project" value="UniProtKB-KW"/>
</dbReference>
<protein>
    <submittedName>
        <fullName evidence="2">Endonuclease V</fullName>
    </submittedName>
</protein>
<dbReference type="RefSeq" id="WP_076558256.1">
    <property type="nucleotide sequence ID" value="NZ_CP033929.1"/>
</dbReference>
<dbReference type="GO" id="GO:0006281">
    <property type="term" value="P:DNA repair"/>
    <property type="evidence" value="ECO:0007669"/>
    <property type="project" value="InterPro"/>
</dbReference>
<organism evidence="2 4">
    <name type="scientific">Chryseobacterium indoltheticum</name>
    <dbReference type="NCBI Taxonomy" id="254"/>
    <lineage>
        <taxon>Bacteria</taxon>
        <taxon>Pseudomonadati</taxon>
        <taxon>Bacteroidota</taxon>
        <taxon>Flavobacteriia</taxon>
        <taxon>Flavobacteriales</taxon>
        <taxon>Weeksellaceae</taxon>
        <taxon>Chryseobacterium group</taxon>
        <taxon>Chryseobacterium</taxon>
    </lineage>
</organism>
<keyword evidence="3" id="KW-1185">Reference proteome</keyword>
<name>A0A381FFN4_9FLAO</name>
<reference evidence="2 4" key="2">
    <citation type="submission" date="2018-06" db="EMBL/GenBank/DDBJ databases">
        <authorList>
            <consortium name="Pathogen Informatics"/>
            <person name="Doyle S."/>
        </authorList>
    </citation>
    <scope>NUCLEOTIDE SEQUENCE [LARGE SCALE GENOMIC DNA]</scope>
    <source>
        <strain evidence="2 4">NCTC13560</strain>
    </source>
</reference>
<evidence type="ECO:0000313" key="2">
    <source>
        <dbReference type="EMBL" id="SUX45283.1"/>
    </source>
</evidence>
<sequence>MIYAFDTFYYPDYAKTVCIAFEQWDSETESFIYSENTEISSDYESGAFYKRELPCILSLIKKIGLKDGDLIIVDGYVTLDNNGKIGLGGYLYESLDKKCPVIGIAKNKFASEDNMRKTIFRGESKTPLFLTAKGIDADKTKIKIENMHGAYRIPTLLKKLDQLTREKVKLNTIS</sequence>
<dbReference type="Pfam" id="PF04493">
    <property type="entry name" value="Endonuclease_5"/>
    <property type="match status" value="1"/>
</dbReference>
<keyword evidence="2" id="KW-0378">Hydrolase</keyword>